<accession>A0ABW3T6H5</accession>
<dbReference type="Pfam" id="PF13670">
    <property type="entry name" value="PepSY_2"/>
    <property type="match status" value="1"/>
</dbReference>
<protein>
    <submittedName>
        <fullName evidence="3">PepSY domain-containing protein</fullName>
    </submittedName>
</protein>
<comment type="caution">
    <text evidence="3">The sequence shown here is derived from an EMBL/GenBank/DDBJ whole genome shotgun (WGS) entry which is preliminary data.</text>
</comment>
<feature type="domain" description="PepSY" evidence="2">
    <location>
        <begin position="5"/>
        <end position="91"/>
    </location>
</feature>
<sequence>MRILSILIPLALVAGPALAQPSLAQPRVGDVVGPDRARAEATLAAQGYKLTEYEAEKGRIELKAVRKDPKDAKIPDRLELVADGRTGAVIRIEREGDHK</sequence>
<organism evidence="3 4">
    <name type="scientific">Phenylobacterium conjunctum</name>
    <dbReference type="NCBI Taxonomy" id="1298959"/>
    <lineage>
        <taxon>Bacteria</taxon>
        <taxon>Pseudomonadati</taxon>
        <taxon>Pseudomonadota</taxon>
        <taxon>Alphaproteobacteria</taxon>
        <taxon>Caulobacterales</taxon>
        <taxon>Caulobacteraceae</taxon>
        <taxon>Phenylobacterium</taxon>
    </lineage>
</organism>
<dbReference type="InterPro" id="IPR025711">
    <property type="entry name" value="PepSY"/>
</dbReference>
<name>A0ABW3T6H5_9CAUL</name>
<dbReference type="Proteomes" id="UP001597216">
    <property type="component" value="Unassembled WGS sequence"/>
</dbReference>
<keyword evidence="1" id="KW-0732">Signal</keyword>
<evidence type="ECO:0000313" key="3">
    <source>
        <dbReference type="EMBL" id="MFD1192471.1"/>
    </source>
</evidence>
<feature type="signal peptide" evidence="1">
    <location>
        <begin position="1"/>
        <end position="19"/>
    </location>
</feature>
<gene>
    <name evidence="3" type="ORF">ACFQ27_17915</name>
</gene>
<feature type="chain" id="PRO_5045064278" evidence="1">
    <location>
        <begin position="20"/>
        <end position="99"/>
    </location>
</feature>
<reference evidence="4" key="1">
    <citation type="journal article" date="2019" name="Int. J. Syst. Evol. Microbiol.">
        <title>The Global Catalogue of Microorganisms (GCM) 10K type strain sequencing project: providing services to taxonomists for standard genome sequencing and annotation.</title>
        <authorList>
            <consortium name="The Broad Institute Genomics Platform"/>
            <consortium name="The Broad Institute Genome Sequencing Center for Infectious Disease"/>
            <person name="Wu L."/>
            <person name="Ma J."/>
        </authorList>
    </citation>
    <scope>NUCLEOTIDE SEQUENCE [LARGE SCALE GENOMIC DNA]</scope>
    <source>
        <strain evidence="4">CCUG 55074</strain>
    </source>
</reference>
<proteinExistence type="predicted"/>
<evidence type="ECO:0000256" key="1">
    <source>
        <dbReference type="SAM" id="SignalP"/>
    </source>
</evidence>
<evidence type="ECO:0000313" key="4">
    <source>
        <dbReference type="Proteomes" id="UP001597216"/>
    </source>
</evidence>
<dbReference type="RefSeq" id="WP_374345955.1">
    <property type="nucleotide sequence ID" value="NZ_JBHTLQ010000059.1"/>
</dbReference>
<keyword evidence="4" id="KW-1185">Reference proteome</keyword>
<evidence type="ECO:0000259" key="2">
    <source>
        <dbReference type="Pfam" id="PF13670"/>
    </source>
</evidence>
<dbReference type="EMBL" id="JBHTLQ010000059">
    <property type="protein sequence ID" value="MFD1192471.1"/>
    <property type="molecule type" value="Genomic_DNA"/>
</dbReference>